<protein>
    <recommendedName>
        <fullName evidence="2">Endonuclease/exonuclease/phosphatase domain-containing protein</fullName>
    </recommendedName>
</protein>
<organism evidence="1">
    <name type="scientific">Arion vulgaris</name>
    <dbReference type="NCBI Taxonomy" id="1028688"/>
    <lineage>
        <taxon>Eukaryota</taxon>
        <taxon>Metazoa</taxon>
        <taxon>Spiralia</taxon>
        <taxon>Lophotrochozoa</taxon>
        <taxon>Mollusca</taxon>
        <taxon>Gastropoda</taxon>
        <taxon>Heterobranchia</taxon>
        <taxon>Euthyneura</taxon>
        <taxon>Panpulmonata</taxon>
        <taxon>Eupulmonata</taxon>
        <taxon>Stylommatophora</taxon>
        <taxon>Helicina</taxon>
        <taxon>Arionoidea</taxon>
        <taxon>Arionidae</taxon>
        <taxon>Arion</taxon>
    </lineage>
</organism>
<evidence type="ECO:0000313" key="1">
    <source>
        <dbReference type="EMBL" id="CEK67089.1"/>
    </source>
</evidence>
<dbReference type="AlphaFoldDB" id="A0A0B6ZEQ7"/>
<dbReference type="PANTHER" id="PTHR16320">
    <property type="entry name" value="SPHINGOMYELINASE FAMILY MEMBER"/>
    <property type="match status" value="1"/>
</dbReference>
<feature type="non-terminal residue" evidence="1">
    <location>
        <position position="108"/>
    </location>
</feature>
<dbReference type="EMBL" id="HACG01020224">
    <property type="protein sequence ID" value="CEK67089.1"/>
    <property type="molecule type" value="Transcribed_RNA"/>
</dbReference>
<feature type="non-terminal residue" evidence="1">
    <location>
        <position position="1"/>
    </location>
</feature>
<dbReference type="InterPro" id="IPR038772">
    <property type="entry name" value="Sph/SMPD2-like"/>
</dbReference>
<reference evidence="1" key="1">
    <citation type="submission" date="2014-12" db="EMBL/GenBank/DDBJ databases">
        <title>Insight into the proteome of Arion vulgaris.</title>
        <authorList>
            <person name="Aradska J."/>
            <person name="Bulat T."/>
            <person name="Smidak R."/>
            <person name="Sarate P."/>
            <person name="Gangsoo J."/>
            <person name="Sialana F."/>
            <person name="Bilban M."/>
            <person name="Lubec G."/>
        </authorList>
    </citation>
    <scope>NUCLEOTIDE SEQUENCE</scope>
    <source>
        <tissue evidence="1">Skin</tissue>
    </source>
</reference>
<sequence length="108" mass="12269">GFTQENKEKGDNVLFELLCGDFNFDNLSPADAESTRHNLFDEYIDVCRQRPGIDKQWTVGTEMRQDHMCDSLVITPEGLRCALEDPALRQCHIVDGDIVEHTKEALVC</sequence>
<name>A0A0B6ZEQ7_9EUPU</name>
<dbReference type="GO" id="GO:0005737">
    <property type="term" value="C:cytoplasm"/>
    <property type="evidence" value="ECO:0007669"/>
    <property type="project" value="TreeGrafter"/>
</dbReference>
<accession>A0A0B6ZEQ7</accession>
<gene>
    <name evidence="1" type="primary">ORF61306</name>
</gene>
<evidence type="ECO:0008006" key="2">
    <source>
        <dbReference type="Google" id="ProtNLM"/>
    </source>
</evidence>
<proteinExistence type="predicted"/>
<dbReference type="PANTHER" id="PTHR16320:SF1">
    <property type="entry name" value="SPHINGOMYELINASE DDB_G0288017"/>
    <property type="match status" value="1"/>
</dbReference>
<dbReference type="GO" id="GO:0004767">
    <property type="term" value="F:sphingomyelin phosphodiesterase activity"/>
    <property type="evidence" value="ECO:0007669"/>
    <property type="project" value="InterPro"/>
</dbReference>